<gene>
    <name evidence="1" type="ORF">M404DRAFT_860699</name>
</gene>
<name>A0A0C3JKE4_PISTI</name>
<organism evidence="1 2">
    <name type="scientific">Pisolithus tinctorius Marx 270</name>
    <dbReference type="NCBI Taxonomy" id="870435"/>
    <lineage>
        <taxon>Eukaryota</taxon>
        <taxon>Fungi</taxon>
        <taxon>Dikarya</taxon>
        <taxon>Basidiomycota</taxon>
        <taxon>Agaricomycotina</taxon>
        <taxon>Agaricomycetes</taxon>
        <taxon>Agaricomycetidae</taxon>
        <taxon>Boletales</taxon>
        <taxon>Sclerodermatineae</taxon>
        <taxon>Pisolithaceae</taxon>
        <taxon>Pisolithus</taxon>
    </lineage>
</organism>
<keyword evidence="2" id="KW-1185">Reference proteome</keyword>
<reference evidence="1 2" key="1">
    <citation type="submission" date="2014-04" db="EMBL/GenBank/DDBJ databases">
        <authorList>
            <consortium name="DOE Joint Genome Institute"/>
            <person name="Kuo A."/>
            <person name="Kohler A."/>
            <person name="Costa M.D."/>
            <person name="Nagy L.G."/>
            <person name="Floudas D."/>
            <person name="Copeland A."/>
            <person name="Barry K.W."/>
            <person name="Cichocki N."/>
            <person name="Veneault-Fourrey C."/>
            <person name="LaButti K."/>
            <person name="Lindquist E.A."/>
            <person name="Lipzen A."/>
            <person name="Lundell T."/>
            <person name="Morin E."/>
            <person name="Murat C."/>
            <person name="Sun H."/>
            <person name="Tunlid A."/>
            <person name="Henrissat B."/>
            <person name="Grigoriev I.V."/>
            <person name="Hibbett D.S."/>
            <person name="Martin F."/>
            <person name="Nordberg H.P."/>
            <person name="Cantor M.N."/>
            <person name="Hua S.X."/>
        </authorList>
    </citation>
    <scope>NUCLEOTIDE SEQUENCE [LARGE SCALE GENOMIC DNA]</scope>
    <source>
        <strain evidence="1 2">Marx 270</strain>
    </source>
</reference>
<dbReference type="EMBL" id="KN832019">
    <property type="protein sequence ID" value="KIN98056.1"/>
    <property type="molecule type" value="Genomic_DNA"/>
</dbReference>
<accession>A0A0C3JKE4</accession>
<dbReference type="HOGENOM" id="CLU_1949713_0_0_1"/>
<evidence type="ECO:0000313" key="2">
    <source>
        <dbReference type="Proteomes" id="UP000054217"/>
    </source>
</evidence>
<dbReference type="OrthoDB" id="2675900at2759"/>
<dbReference type="InParanoid" id="A0A0C3JKE4"/>
<protein>
    <submittedName>
        <fullName evidence="1">Uncharacterized protein</fullName>
    </submittedName>
</protein>
<evidence type="ECO:0000313" key="1">
    <source>
        <dbReference type="EMBL" id="KIN98056.1"/>
    </source>
</evidence>
<reference evidence="2" key="2">
    <citation type="submission" date="2015-01" db="EMBL/GenBank/DDBJ databases">
        <title>Evolutionary Origins and Diversification of the Mycorrhizal Mutualists.</title>
        <authorList>
            <consortium name="DOE Joint Genome Institute"/>
            <consortium name="Mycorrhizal Genomics Consortium"/>
            <person name="Kohler A."/>
            <person name="Kuo A."/>
            <person name="Nagy L.G."/>
            <person name="Floudas D."/>
            <person name="Copeland A."/>
            <person name="Barry K.W."/>
            <person name="Cichocki N."/>
            <person name="Veneault-Fourrey C."/>
            <person name="LaButti K."/>
            <person name="Lindquist E.A."/>
            <person name="Lipzen A."/>
            <person name="Lundell T."/>
            <person name="Morin E."/>
            <person name="Murat C."/>
            <person name="Riley R."/>
            <person name="Ohm R."/>
            <person name="Sun H."/>
            <person name="Tunlid A."/>
            <person name="Henrissat B."/>
            <person name="Grigoriev I.V."/>
            <person name="Hibbett D.S."/>
            <person name="Martin F."/>
        </authorList>
    </citation>
    <scope>NUCLEOTIDE SEQUENCE [LARGE SCALE GENOMIC DNA]</scope>
    <source>
        <strain evidence="2">Marx 270</strain>
    </source>
</reference>
<dbReference type="AlphaFoldDB" id="A0A0C3JKE4"/>
<proteinExistence type="predicted"/>
<dbReference type="Proteomes" id="UP000054217">
    <property type="component" value="Unassembled WGS sequence"/>
</dbReference>
<sequence length="129" mass="14006">MLLSWGMLSLCASFQIRLEPLTGANQGKYSDIRASQLFRFEVPREHKLPSGDYRIHSLVSNQPLGIQSVVGHRPDDPVIAPARPPVHSRADPVIVPAPGFAPQTVGTFNLASRLITSVASSFNSSPFSK</sequence>